<dbReference type="SMART" id="SM00717">
    <property type="entry name" value="SANT"/>
    <property type="match status" value="1"/>
</dbReference>
<keyword evidence="4" id="KW-0805">Transcription regulation</keyword>
<evidence type="ECO:0000256" key="1">
    <source>
        <dbReference type="ARBA" id="ARBA00004286"/>
    </source>
</evidence>
<dbReference type="InterPro" id="IPR036388">
    <property type="entry name" value="WH-like_DNA-bd_sf"/>
</dbReference>
<dbReference type="FunFam" id="1.10.10.60:FF:000168">
    <property type="entry name" value="Telomere repeat-binding factor 1"/>
    <property type="match status" value="1"/>
</dbReference>
<reference evidence="14" key="1">
    <citation type="submission" date="2020-06" db="EMBL/GenBank/DDBJ databases">
        <authorList>
            <person name="Li T."/>
            <person name="Hu X."/>
            <person name="Zhang T."/>
            <person name="Song X."/>
            <person name="Zhang H."/>
            <person name="Dai N."/>
            <person name="Sheng W."/>
            <person name="Hou X."/>
            <person name="Wei L."/>
        </authorList>
    </citation>
    <scope>NUCLEOTIDE SEQUENCE</scope>
    <source>
        <strain evidence="14">G02</strain>
        <tissue evidence="14">Leaf</tissue>
    </source>
</reference>
<dbReference type="SUPFAM" id="SSF46785">
    <property type="entry name" value="Winged helix' DNA-binding domain"/>
    <property type="match status" value="1"/>
</dbReference>
<dbReference type="InterPro" id="IPR017930">
    <property type="entry name" value="Myb_dom"/>
</dbReference>
<dbReference type="PANTHER" id="PTHR46267">
    <property type="entry name" value="SINGLE MYB HISTONE 4"/>
    <property type="match status" value="1"/>
</dbReference>
<dbReference type="InterPro" id="IPR009057">
    <property type="entry name" value="Homeodomain-like_sf"/>
</dbReference>
<dbReference type="GO" id="GO:0000786">
    <property type="term" value="C:nucleosome"/>
    <property type="evidence" value="ECO:0007669"/>
    <property type="project" value="InterPro"/>
</dbReference>
<dbReference type="InterPro" id="IPR036390">
    <property type="entry name" value="WH_DNA-bd_sf"/>
</dbReference>
<evidence type="ECO:0000256" key="6">
    <source>
        <dbReference type="ARBA" id="ARBA00023125"/>
    </source>
</evidence>
<accession>A0AAW2PE25</accession>
<dbReference type="Gene3D" id="1.10.10.10">
    <property type="entry name" value="Winged helix-like DNA-binding domain superfamily/Winged helix DNA-binding domain"/>
    <property type="match status" value="1"/>
</dbReference>
<protein>
    <recommendedName>
        <fullName evidence="9">MYB transcription factor</fullName>
    </recommendedName>
</protein>
<evidence type="ECO:0000256" key="9">
    <source>
        <dbReference type="ARBA" id="ARBA00032813"/>
    </source>
</evidence>
<evidence type="ECO:0000313" key="14">
    <source>
        <dbReference type="EMBL" id="KAL0354525.1"/>
    </source>
</evidence>
<evidence type="ECO:0000256" key="4">
    <source>
        <dbReference type="ARBA" id="ARBA00023015"/>
    </source>
</evidence>
<dbReference type="GO" id="GO:0003691">
    <property type="term" value="F:double-stranded telomeric DNA binding"/>
    <property type="evidence" value="ECO:0007669"/>
    <property type="project" value="InterPro"/>
</dbReference>
<proteinExistence type="predicted"/>
<dbReference type="PROSITE" id="PS51294">
    <property type="entry name" value="HTH_MYB"/>
    <property type="match status" value="1"/>
</dbReference>
<keyword evidence="6" id="KW-0238">DNA-binding</keyword>
<reference evidence="14" key="2">
    <citation type="journal article" date="2024" name="Plant">
        <title>Genomic evolution and insights into agronomic trait innovations of Sesamum species.</title>
        <authorList>
            <person name="Miao H."/>
            <person name="Wang L."/>
            <person name="Qu L."/>
            <person name="Liu H."/>
            <person name="Sun Y."/>
            <person name="Le M."/>
            <person name="Wang Q."/>
            <person name="Wei S."/>
            <person name="Zheng Y."/>
            <person name="Lin W."/>
            <person name="Duan Y."/>
            <person name="Cao H."/>
            <person name="Xiong S."/>
            <person name="Wang X."/>
            <person name="Wei L."/>
            <person name="Li C."/>
            <person name="Ma Q."/>
            <person name="Ju M."/>
            <person name="Zhao R."/>
            <person name="Li G."/>
            <person name="Mu C."/>
            <person name="Tian Q."/>
            <person name="Mei H."/>
            <person name="Zhang T."/>
            <person name="Gao T."/>
            <person name="Zhang H."/>
        </authorList>
    </citation>
    <scope>NUCLEOTIDE SEQUENCE</scope>
    <source>
        <strain evidence="14">G02</strain>
    </source>
</reference>
<evidence type="ECO:0000256" key="8">
    <source>
        <dbReference type="ARBA" id="ARBA00023242"/>
    </source>
</evidence>
<evidence type="ECO:0000256" key="5">
    <source>
        <dbReference type="ARBA" id="ARBA00023054"/>
    </source>
</evidence>
<dbReference type="PROSITE" id="PS50090">
    <property type="entry name" value="MYB_LIKE"/>
    <property type="match status" value="1"/>
</dbReference>
<dbReference type="AlphaFoldDB" id="A0AAW2PE25"/>
<feature type="region of interest" description="Disordered" evidence="10">
    <location>
        <begin position="54"/>
        <end position="109"/>
    </location>
</feature>
<feature type="compositionally biased region" description="Low complexity" evidence="10">
    <location>
        <begin position="70"/>
        <end position="85"/>
    </location>
</feature>
<dbReference type="EMBL" id="JACGWJ010000017">
    <property type="protein sequence ID" value="KAL0354525.1"/>
    <property type="molecule type" value="Genomic_DNA"/>
</dbReference>
<evidence type="ECO:0000259" key="11">
    <source>
        <dbReference type="PROSITE" id="PS50090"/>
    </source>
</evidence>
<dbReference type="InterPro" id="IPR044597">
    <property type="entry name" value="SMH1-6"/>
</dbReference>
<feature type="domain" description="Myb-like" evidence="11">
    <location>
        <begin position="1"/>
        <end position="57"/>
    </location>
</feature>
<evidence type="ECO:0000256" key="2">
    <source>
        <dbReference type="ARBA" id="ARBA00004604"/>
    </source>
</evidence>
<keyword evidence="5" id="KW-0175">Coiled coil</keyword>
<sequence length="293" mass="32500">MGNQKQKWTAEEEEALKAGVAKHGAGKWKNILIDSEFAPKLANRSNVDLKDKWRNMGASHGQGCRDNSVTPKAKTTASSAAAPKTQNSTTVFSSKEKANENPPHSPQETKNVPKYCIYTSFSIAISCETTLIFLRYNTMIFEALSSLKDPSGSDIGAIVGFIEQKYEVPQNFRRLLSSKLRKLVLQGKLEKVLQCYKIKDASLGTKTPSPKQKDVRPRPSQQSSLTISDETVEDAARSAAQWIAEAENKAFVTAEALKESERVSQMAEDADAMHTLCKELFERCSRGEYILMD</sequence>
<keyword evidence="7" id="KW-0804">Transcription</keyword>
<evidence type="ECO:0000259" key="12">
    <source>
        <dbReference type="PROSITE" id="PS51294"/>
    </source>
</evidence>
<dbReference type="GO" id="GO:0006334">
    <property type="term" value="P:nucleosome assembly"/>
    <property type="evidence" value="ECO:0007669"/>
    <property type="project" value="InterPro"/>
</dbReference>
<dbReference type="Pfam" id="PF00249">
    <property type="entry name" value="Myb_DNA-binding"/>
    <property type="match status" value="1"/>
</dbReference>
<feature type="region of interest" description="Disordered" evidence="10">
    <location>
        <begin position="204"/>
        <end position="230"/>
    </location>
</feature>
<dbReference type="PROSITE" id="PS51504">
    <property type="entry name" value="H15"/>
    <property type="match status" value="1"/>
</dbReference>
<keyword evidence="8" id="KW-0539">Nucleus</keyword>
<evidence type="ECO:0000256" key="3">
    <source>
        <dbReference type="ARBA" id="ARBA00022454"/>
    </source>
</evidence>
<dbReference type="CDD" id="cd11660">
    <property type="entry name" value="SANT_TRF"/>
    <property type="match status" value="1"/>
</dbReference>
<dbReference type="InterPro" id="IPR001005">
    <property type="entry name" value="SANT/Myb"/>
</dbReference>
<dbReference type="PANTHER" id="PTHR46267:SF3">
    <property type="entry name" value="TELOMERE REPEAT-BINDING FACTOR 4-RELATED"/>
    <property type="match status" value="1"/>
</dbReference>
<comment type="subcellular location">
    <subcellularLocation>
        <location evidence="1">Chromosome</location>
    </subcellularLocation>
    <subcellularLocation>
        <location evidence="2">Nucleus</location>
        <location evidence="2">Nucleolus</location>
    </subcellularLocation>
</comment>
<evidence type="ECO:0000256" key="7">
    <source>
        <dbReference type="ARBA" id="ARBA00023163"/>
    </source>
</evidence>
<dbReference type="Gene3D" id="1.10.10.60">
    <property type="entry name" value="Homeodomain-like"/>
    <property type="match status" value="1"/>
</dbReference>
<organism evidence="14">
    <name type="scientific">Sesamum radiatum</name>
    <name type="common">Black benniseed</name>
    <dbReference type="NCBI Taxonomy" id="300843"/>
    <lineage>
        <taxon>Eukaryota</taxon>
        <taxon>Viridiplantae</taxon>
        <taxon>Streptophyta</taxon>
        <taxon>Embryophyta</taxon>
        <taxon>Tracheophyta</taxon>
        <taxon>Spermatophyta</taxon>
        <taxon>Magnoliopsida</taxon>
        <taxon>eudicotyledons</taxon>
        <taxon>Gunneridae</taxon>
        <taxon>Pentapetalae</taxon>
        <taxon>asterids</taxon>
        <taxon>lamiids</taxon>
        <taxon>Lamiales</taxon>
        <taxon>Pedaliaceae</taxon>
        <taxon>Sesamum</taxon>
    </lineage>
</organism>
<comment type="caution">
    <text evidence="14">The sequence shown here is derived from an EMBL/GenBank/DDBJ whole genome shotgun (WGS) entry which is preliminary data.</text>
</comment>
<feature type="domain" description="HTH myb-type" evidence="12">
    <location>
        <begin position="1"/>
        <end position="62"/>
    </location>
</feature>
<dbReference type="SMART" id="SM00526">
    <property type="entry name" value="H15"/>
    <property type="match status" value="1"/>
</dbReference>
<dbReference type="Pfam" id="PF00538">
    <property type="entry name" value="Linker_histone"/>
    <property type="match status" value="1"/>
</dbReference>
<name>A0AAW2PE25_SESRA</name>
<feature type="domain" description="H15" evidence="13">
    <location>
        <begin position="132"/>
        <end position="200"/>
    </location>
</feature>
<dbReference type="InterPro" id="IPR005818">
    <property type="entry name" value="Histone_H1/H5_H15"/>
</dbReference>
<feature type="compositionally biased region" description="Polar residues" evidence="10">
    <location>
        <begin position="219"/>
        <end position="229"/>
    </location>
</feature>
<evidence type="ECO:0000256" key="10">
    <source>
        <dbReference type="SAM" id="MobiDB-lite"/>
    </source>
</evidence>
<dbReference type="SUPFAM" id="SSF46689">
    <property type="entry name" value="Homeodomain-like"/>
    <property type="match status" value="1"/>
</dbReference>
<dbReference type="GO" id="GO:0005730">
    <property type="term" value="C:nucleolus"/>
    <property type="evidence" value="ECO:0007669"/>
    <property type="project" value="UniProtKB-SubCell"/>
</dbReference>
<gene>
    <name evidence="14" type="ORF">Sradi_3899400</name>
</gene>
<keyword evidence="3" id="KW-0158">Chromosome</keyword>
<evidence type="ECO:0000259" key="13">
    <source>
        <dbReference type="PROSITE" id="PS51504"/>
    </source>
</evidence>